<evidence type="ECO:0000313" key="19">
    <source>
        <dbReference type="Proteomes" id="UP000464751"/>
    </source>
</evidence>
<evidence type="ECO:0000256" key="3">
    <source>
        <dbReference type="ARBA" id="ARBA00012438"/>
    </source>
</evidence>
<keyword evidence="8 15" id="KW-0812">Transmembrane</keyword>
<keyword evidence="9" id="KW-0547">Nucleotide-binding</keyword>
<evidence type="ECO:0000256" key="4">
    <source>
        <dbReference type="ARBA" id="ARBA00022475"/>
    </source>
</evidence>
<keyword evidence="19" id="KW-1185">Reference proteome</keyword>
<feature type="domain" description="Histidine kinase" evidence="16">
    <location>
        <begin position="240"/>
        <end position="438"/>
    </location>
</feature>
<evidence type="ECO:0000259" key="17">
    <source>
        <dbReference type="PROSITE" id="PS50885"/>
    </source>
</evidence>
<feature type="domain" description="HAMP" evidence="17">
    <location>
        <begin position="180"/>
        <end position="232"/>
    </location>
</feature>
<dbReference type="RefSeq" id="WP_163076349.1">
    <property type="nucleotide sequence ID" value="NZ_CP048630.1"/>
</dbReference>
<evidence type="ECO:0000256" key="7">
    <source>
        <dbReference type="ARBA" id="ARBA00022679"/>
    </source>
</evidence>
<organism evidence="18 19">
    <name type="scientific">Ancylobacter pratisalsi</name>
    <dbReference type="NCBI Taxonomy" id="1745854"/>
    <lineage>
        <taxon>Bacteria</taxon>
        <taxon>Pseudomonadati</taxon>
        <taxon>Pseudomonadota</taxon>
        <taxon>Alphaproteobacteria</taxon>
        <taxon>Hyphomicrobiales</taxon>
        <taxon>Xanthobacteraceae</taxon>
        <taxon>Ancylobacter</taxon>
    </lineage>
</organism>
<evidence type="ECO:0000256" key="6">
    <source>
        <dbReference type="ARBA" id="ARBA00022553"/>
    </source>
</evidence>
<dbReference type="GO" id="GO:0005886">
    <property type="term" value="C:plasma membrane"/>
    <property type="evidence" value="ECO:0007669"/>
    <property type="project" value="UniProtKB-SubCell"/>
</dbReference>
<accession>A0A6P1YUB6</accession>
<evidence type="ECO:0000256" key="13">
    <source>
        <dbReference type="ARBA" id="ARBA00023012"/>
    </source>
</evidence>
<keyword evidence="7" id="KW-0808">Transferase</keyword>
<reference evidence="18 19" key="1">
    <citation type="submission" date="2020-02" db="EMBL/GenBank/DDBJ databases">
        <authorList>
            <person name="Li G."/>
        </authorList>
    </citation>
    <scope>NUCLEOTIDE SEQUENCE [LARGE SCALE GENOMIC DNA]</scope>
    <source>
        <strain evidence="18 19">DSM 102029</strain>
    </source>
</reference>
<keyword evidence="12 15" id="KW-1133">Transmembrane helix</keyword>
<evidence type="ECO:0000256" key="5">
    <source>
        <dbReference type="ARBA" id="ARBA00022519"/>
    </source>
</evidence>
<keyword evidence="11" id="KW-0067">ATP-binding</keyword>
<dbReference type="InterPro" id="IPR003660">
    <property type="entry name" value="HAMP_dom"/>
</dbReference>
<feature type="transmembrane region" description="Helical" evidence="15">
    <location>
        <begin position="160"/>
        <end position="180"/>
    </location>
</feature>
<evidence type="ECO:0000256" key="1">
    <source>
        <dbReference type="ARBA" id="ARBA00000085"/>
    </source>
</evidence>
<evidence type="ECO:0000256" key="11">
    <source>
        <dbReference type="ARBA" id="ARBA00022840"/>
    </source>
</evidence>
<evidence type="ECO:0000256" key="12">
    <source>
        <dbReference type="ARBA" id="ARBA00022989"/>
    </source>
</evidence>
<dbReference type="Proteomes" id="UP000464751">
    <property type="component" value="Chromosome"/>
</dbReference>
<dbReference type="Pfam" id="PF00672">
    <property type="entry name" value="HAMP"/>
    <property type="match status" value="1"/>
</dbReference>
<dbReference type="GO" id="GO:0000155">
    <property type="term" value="F:phosphorelay sensor kinase activity"/>
    <property type="evidence" value="ECO:0007669"/>
    <property type="project" value="InterPro"/>
</dbReference>
<protein>
    <recommendedName>
        <fullName evidence="3">histidine kinase</fullName>
        <ecNumber evidence="3">2.7.13.3</ecNumber>
    </recommendedName>
</protein>
<dbReference type="InterPro" id="IPR003594">
    <property type="entry name" value="HATPase_dom"/>
</dbReference>
<dbReference type="GO" id="GO:0005524">
    <property type="term" value="F:ATP binding"/>
    <property type="evidence" value="ECO:0007669"/>
    <property type="project" value="UniProtKB-KW"/>
</dbReference>
<dbReference type="SUPFAM" id="SSF47384">
    <property type="entry name" value="Homodimeric domain of signal transducing histidine kinase"/>
    <property type="match status" value="1"/>
</dbReference>
<keyword evidence="4" id="KW-1003">Cell membrane</keyword>
<dbReference type="PANTHER" id="PTHR44936:SF5">
    <property type="entry name" value="SENSOR HISTIDINE KINASE ENVZ"/>
    <property type="match status" value="1"/>
</dbReference>
<comment type="subcellular location">
    <subcellularLocation>
        <location evidence="2">Cell inner membrane</location>
        <topology evidence="2">Multi-pass membrane protein</topology>
    </subcellularLocation>
</comment>
<evidence type="ECO:0000256" key="14">
    <source>
        <dbReference type="ARBA" id="ARBA00023136"/>
    </source>
</evidence>
<dbReference type="InterPro" id="IPR003661">
    <property type="entry name" value="HisK_dim/P_dom"/>
</dbReference>
<dbReference type="InterPro" id="IPR036890">
    <property type="entry name" value="HATPase_C_sf"/>
</dbReference>
<sequence>MRLGLLARIILIVALALLAIQLLALLIYFGATDNRAVFGAASGSLPRQVAGLVRLVEKAPPDLRASVLDAFSQNGRSLAIVPGPPPDEAGVAALNRIEIAIKAVLASDGAPGRHVLVLFDPRQGEHAGETLRVYVQLASGDYLLLDVQDKVTVRVLGVPIGFFAGLFGVLVAVAALVAVAREMKPLTRLARDVDRVGEHLDPVPIPETGAPELRALIHAVNAMQERIATLVKNRTLTLGAISHDLRTYLTRLRLRIEMMPESRHRDGAIGDVEAMQALVEDTLDFAQSSFASAEPAACDPGAVLARYCAGHVEAGRITLTLPAVALRVAMAETVLERLCANLIENALRYGHAAFVRVEGAPGAVVLVVEDEGPGIAPEERAKVFEPFYRIEASRSRDSGGAGLGLTIVKRIVALHGGTAALGDSGHGGLAVTVCLPAA</sequence>
<keyword evidence="5" id="KW-0997">Cell inner membrane</keyword>
<dbReference type="PROSITE" id="PS50885">
    <property type="entry name" value="HAMP"/>
    <property type="match status" value="1"/>
</dbReference>
<dbReference type="SMART" id="SM00387">
    <property type="entry name" value="HATPase_c"/>
    <property type="match status" value="1"/>
</dbReference>
<feature type="transmembrane region" description="Helical" evidence="15">
    <location>
        <begin position="9"/>
        <end position="29"/>
    </location>
</feature>
<dbReference type="EC" id="2.7.13.3" evidence="3"/>
<dbReference type="PRINTS" id="PR00344">
    <property type="entry name" value="BCTRLSENSOR"/>
</dbReference>
<keyword evidence="14 15" id="KW-0472">Membrane</keyword>
<dbReference type="CDD" id="cd00082">
    <property type="entry name" value="HisKA"/>
    <property type="match status" value="1"/>
</dbReference>
<proteinExistence type="predicted"/>
<dbReference type="Gene3D" id="3.30.565.10">
    <property type="entry name" value="Histidine kinase-like ATPase, C-terminal domain"/>
    <property type="match status" value="1"/>
</dbReference>
<dbReference type="Pfam" id="PF02518">
    <property type="entry name" value="HATPase_c"/>
    <property type="match status" value="1"/>
</dbReference>
<gene>
    <name evidence="18" type="ORF">G3A50_16920</name>
</gene>
<keyword evidence="6" id="KW-0597">Phosphoprotein</keyword>
<dbReference type="PANTHER" id="PTHR44936">
    <property type="entry name" value="SENSOR PROTEIN CREC"/>
    <property type="match status" value="1"/>
</dbReference>
<dbReference type="KEGG" id="apra:G3A50_16920"/>
<keyword evidence="13" id="KW-0902">Two-component regulatory system</keyword>
<name>A0A6P1YUB6_9HYPH</name>
<keyword evidence="10" id="KW-0418">Kinase</keyword>
<evidence type="ECO:0000259" key="16">
    <source>
        <dbReference type="PROSITE" id="PS50109"/>
    </source>
</evidence>
<evidence type="ECO:0000256" key="10">
    <source>
        <dbReference type="ARBA" id="ARBA00022777"/>
    </source>
</evidence>
<evidence type="ECO:0000313" key="18">
    <source>
        <dbReference type="EMBL" id="QIB35204.1"/>
    </source>
</evidence>
<dbReference type="InterPro" id="IPR050980">
    <property type="entry name" value="2C_sensor_his_kinase"/>
</dbReference>
<dbReference type="EMBL" id="CP048630">
    <property type="protein sequence ID" value="QIB35204.1"/>
    <property type="molecule type" value="Genomic_DNA"/>
</dbReference>
<evidence type="ECO:0000256" key="15">
    <source>
        <dbReference type="SAM" id="Phobius"/>
    </source>
</evidence>
<dbReference type="SMART" id="SM00304">
    <property type="entry name" value="HAMP"/>
    <property type="match status" value="1"/>
</dbReference>
<dbReference type="InterPro" id="IPR004358">
    <property type="entry name" value="Sig_transdc_His_kin-like_C"/>
</dbReference>
<evidence type="ECO:0000256" key="2">
    <source>
        <dbReference type="ARBA" id="ARBA00004429"/>
    </source>
</evidence>
<dbReference type="CDD" id="cd00075">
    <property type="entry name" value="HATPase"/>
    <property type="match status" value="1"/>
</dbReference>
<dbReference type="SMART" id="SM00388">
    <property type="entry name" value="HisKA"/>
    <property type="match status" value="1"/>
</dbReference>
<dbReference type="InterPro" id="IPR005467">
    <property type="entry name" value="His_kinase_dom"/>
</dbReference>
<dbReference type="SUPFAM" id="SSF55874">
    <property type="entry name" value="ATPase domain of HSP90 chaperone/DNA topoisomerase II/histidine kinase"/>
    <property type="match status" value="1"/>
</dbReference>
<evidence type="ECO:0000256" key="8">
    <source>
        <dbReference type="ARBA" id="ARBA00022692"/>
    </source>
</evidence>
<dbReference type="AlphaFoldDB" id="A0A6P1YUB6"/>
<evidence type="ECO:0000256" key="9">
    <source>
        <dbReference type="ARBA" id="ARBA00022741"/>
    </source>
</evidence>
<comment type="catalytic activity">
    <reaction evidence="1">
        <text>ATP + protein L-histidine = ADP + protein N-phospho-L-histidine.</text>
        <dbReference type="EC" id="2.7.13.3"/>
    </reaction>
</comment>
<dbReference type="Gene3D" id="1.10.287.130">
    <property type="match status" value="1"/>
</dbReference>
<dbReference type="CDD" id="cd06225">
    <property type="entry name" value="HAMP"/>
    <property type="match status" value="1"/>
</dbReference>
<dbReference type="PROSITE" id="PS50109">
    <property type="entry name" value="HIS_KIN"/>
    <property type="match status" value="1"/>
</dbReference>
<dbReference type="InterPro" id="IPR036097">
    <property type="entry name" value="HisK_dim/P_sf"/>
</dbReference>